<dbReference type="InterPro" id="IPR013087">
    <property type="entry name" value="Znf_C2H2_type"/>
</dbReference>
<comment type="caution">
    <text evidence="2">The sequence shown here is derived from an EMBL/GenBank/DDBJ whole genome shotgun (WGS) entry which is preliminary data.</text>
</comment>
<evidence type="ECO:0000313" key="3">
    <source>
        <dbReference type="Proteomes" id="UP000717996"/>
    </source>
</evidence>
<dbReference type="EMBL" id="JAANIT010003767">
    <property type="protein sequence ID" value="KAG1533574.1"/>
    <property type="molecule type" value="Genomic_DNA"/>
</dbReference>
<feature type="domain" description="C2H2-type" evidence="1">
    <location>
        <begin position="13"/>
        <end position="33"/>
    </location>
</feature>
<evidence type="ECO:0000313" key="2">
    <source>
        <dbReference type="EMBL" id="KAG1533574.1"/>
    </source>
</evidence>
<proteinExistence type="predicted"/>
<organism evidence="2 3">
    <name type="scientific">Rhizopus oryzae</name>
    <name type="common">Mucormycosis agent</name>
    <name type="synonym">Rhizopus arrhizus var. delemar</name>
    <dbReference type="NCBI Taxonomy" id="64495"/>
    <lineage>
        <taxon>Eukaryota</taxon>
        <taxon>Fungi</taxon>
        <taxon>Fungi incertae sedis</taxon>
        <taxon>Mucoromycota</taxon>
        <taxon>Mucoromycotina</taxon>
        <taxon>Mucoromycetes</taxon>
        <taxon>Mucorales</taxon>
        <taxon>Mucorineae</taxon>
        <taxon>Rhizopodaceae</taxon>
        <taxon>Rhizopus</taxon>
    </lineage>
</organism>
<dbReference type="OrthoDB" id="2276969at2759"/>
<evidence type="ECO:0000259" key="1">
    <source>
        <dbReference type="PROSITE" id="PS00028"/>
    </source>
</evidence>
<reference evidence="2" key="1">
    <citation type="journal article" date="2020" name="Microb. Genom.">
        <title>Genetic diversity of clinical and environmental Mucorales isolates obtained from an investigation of mucormycosis cases among solid organ transplant recipients.</title>
        <authorList>
            <person name="Nguyen M.H."/>
            <person name="Kaul D."/>
            <person name="Muto C."/>
            <person name="Cheng S.J."/>
            <person name="Richter R.A."/>
            <person name="Bruno V.M."/>
            <person name="Liu G."/>
            <person name="Beyhan S."/>
            <person name="Sundermann A.J."/>
            <person name="Mounaud S."/>
            <person name="Pasculle A.W."/>
            <person name="Nierman W.C."/>
            <person name="Driscoll E."/>
            <person name="Cumbie R."/>
            <person name="Clancy C.J."/>
            <person name="Dupont C.L."/>
        </authorList>
    </citation>
    <scope>NUCLEOTIDE SEQUENCE</scope>
    <source>
        <strain evidence="2">GL16</strain>
    </source>
</reference>
<name>A0A9P6XWB1_RHIOR</name>
<sequence length="385" mass="44319">MNAFQNHAIRLACPSCTELFEQRQELLAHINQHRDFLEVARDASWIVKSENVSERFQQFRRHCIENSGKYVDVDRFFNHLLSISSILVVQKRNKYESIPSSYFPPSLLKDLYDETVKRLDFKKKIQSLQIIMSVKDTLEQLKNGEIETLDARIALLTLAKSTLDPTRSVILAVEAILPAIRDLDIEAISEHHLAASYIHPFIQGLFSSSRSNVVSHCSNTRLIDNESTDKRPDYQIDVYDQYCFSYTTSIGEIKIKNTTNRLKIVDFYRLATLAKETSRKHNLNGVICFQAIGGTLHFFYMTEQCGIWTFLELPSVTIPLIMNDLTSIVTYLDDLLSVKELHEKIKRESEPRPPSPGQQFPFDLVQTSRATLPKKRKSSLTLTYH</sequence>
<gene>
    <name evidence="2" type="ORF">G6F51_012542</name>
</gene>
<protein>
    <recommendedName>
        <fullName evidence="1">C2H2-type domain-containing protein</fullName>
    </recommendedName>
</protein>
<dbReference type="PROSITE" id="PS00028">
    <property type="entry name" value="ZINC_FINGER_C2H2_1"/>
    <property type="match status" value="1"/>
</dbReference>
<dbReference type="AlphaFoldDB" id="A0A9P6XWB1"/>
<dbReference type="Proteomes" id="UP000717996">
    <property type="component" value="Unassembled WGS sequence"/>
</dbReference>
<accession>A0A9P6XWB1</accession>